<keyword evidence="4" id="KW-0645">Protease</keyword>
<protein>
    <submittedName>
        <fullName evidence="4">CAAX prenyl protease-like protein</fullName>
    </submittedName>
</protein>
<keyword evidence="1" id="KW-0472">Membrane</keyword>
<feature type="transmembrane region" description="Helical" evidence="1">
    <location>
        <begin position="106"/>
        <end position="126"/>
    </location>
</feature>
<name>A0A562PQ58_9FLAO</name>
<dbReference type="OrthoDB" id="1359167at2"/>
<evidence type="ECO:0000259" key="2">
    <source>
        <dbReference type="Pfam" id="PF02517"/>
    </source>
</evidence>
<dbReference type="EMBL" id="QQBA01000009">
    <property type="protein sequence ID" value="RDI53572.1"/>
    <property type="molecule type" value="Genomic_DNA"/>
</dbReference>
<dbReference type="RefSeq" id="WP_114754619.1">
    <property type="nucleotide sequence ID" value="NZ_QQBA01000009.1"/>
</dbReference>
<keyword evidence="4" id="KW-0378">Hydrolase</keyword>
<gene>
    <name evidence="3" type="ORF">DFR66_109137</name>
    <name evidence="4" type="ORF">IQ02_01997</name>
</gene>
<dbReference type="GO" id="GO:0006508">
    <property type="term" value="P:proteolysis"/>
    <property type="evidence" value="ECO:0007669"/>
    <property type="project" value="UniProtKB-KW"/>
</dbReference>
<sequence length="217" mass="25574">MQIFCNKFQEKDFAFDFIYLFLIVIILNISFLISTYLIFNKPVFDTGDLKILRTPEKLLIFIIIIPIIEEFSMRGLFVINNKLNIILWTVCLIVILFTFISKLWVLIPITLGIVALSLLLLFNFEFRQAFNHFISNYFLLFLFLTSVVFGLLHLSNYQTLDTHTVLKILPRILGGFYLGYIANKYGIKYSILMHCVNNIFPFLMVIFYQYFVNKIII</sequence>
<dbReference type="GO" id="GO:0004175">
    <property type="term" value="F:endopeptidase activity"/>
    <property type="evidence" value="ECO:0007669"/>
    <property type="project" value="UniProtKB-ARBA"/>
</dbReference>
<feature type="domain" description="CAAX prenyl protease 2/Lysostaphin resistance protein A-like" evidence="2">
    <location>
        <begin position="58"/>
        <end position="200"/>
    </location>
</feature>
<keyword evidence="5" id="KW-1185">Reference proteome</keyword>
<reference evidence="4" key="3">
    <citation type="submission" date="2019-07" db="EMBL/GenBank/DDBJ databases">
        <authorList>
            <person name="Whitman W."/>
            <person name="Huntemann M."/>
            <person name="Clum A."/>
            <person name="Pillay M."/>
            <person name="Palaniappan K."/>
            <person name="Varghese N."/>
            <person name="Mikhailova N."/>
            <person name="Stamatis D."/>
            <person name="Reddy T."/>
            <person name="Daum C."/>
            <person name="Shapiro N."/>
            <person name="Ivanova N."/>
            <person name="Kyrpides N."/>
            <person name="Woyke T."/>
        </authorList>
    </citation>
    <scope>NUCLEOTIDE SEQUENCE</scope>
    <source>
        <strain evidence="4">CGMCC 1.5380</strain>
    </source>
</reference>
<dbReference type="Proteomes" id="UP000321392">
    <property type="component" value="Unassembled WGS sequence"/>
</dbReference>
<dbReference type="GO" id="GO:0080120">
    <property type="term" value="P:CAAX-box protein maturation"/>
    <property type="evidence" value="ECO:0007669"/>
    <property type="project" value="UniProtKB-ARBA"/>
</dbReference>
<proteinExistence type="predicted"/>
<evidence type="ECO:0000313" key="4">
    <source>
        <dbReference type="EMBL" id="TWI46473.1"/>
    </source>
</evidence>
<feature type="transmembrane region" description="Helical" evidence="1">
    <location>
        <begin position="83"/>
        <end position="100"/>
    </location>
</feature>
<dbReference type="InterPro" id="IPR003675">
    <property type="entry name" value="Rce1/LyrA-like_dom"/>
</dbReference>
<evidence type="ECO:0000313" key="6">
    <source>
        <dbReference type="Proteomes" id="UP000321392"/>
    </source>
</evidence>
<keyword evidence="1" id="KW-0812">Transmembrane</keyword>
<comment type="caution">
    <text evidence="4">The sequence shown here is derived from an EMBL/GenBank/DDBJ whole genome shotgun (WGS) entry which is preliminary data.</text>
</comment>
<evidence type="ECO:0000313" key="3">
    <source>
        <dbReference type="EMBL" id="RDI53572.1"/>
    </source>
</evidence>
<feature type="transmembrane region" description="Helical" evidence="1">
    <location>
        <begin position="58"/>
        <end position="76"/>
    </location>
</feature>
<accession>A0A562PQ58</accession>
<reference evidence="4 6" key="1">
    <citation type="journal article" date="2015" name="Stand. Genomic Sci.">
        <title>Genomic Encyclopedia of Bacterial and Archaeal Type Strains, Phase III: the genomes of soil and plant-associated and newly described type strains.</title>
        <authorList>
            <person name="Whitman W.B."/>
            <person name="Woyke T."/>
            <person name="Klenk H.P."/>
            <person name="Zhou Y."/>
            <person name="Lilburn T.G."/>
            <person name="Beck B.J."/>
            <person name="De Vos P."/>
            <person name="Vandamme P."/>
            <person name="Eisen J.A."/>
            <person name="Garrity G."/>
            <person name="Hugenholtz P."/>
            <person name="Kyrpides N.C."/>
        </authorList>
    </citation>
    <scope>NUCLEOTIDE SEQUENCE [LARGE SCALE GENOMIC DNA]</scope>
    <source>
        <strain evidence="4 6">CGMCC 1.5380</strain>
    </source>
</reference>
<feature type="transmembrane region" description="Helical" evidence="1">
    <location>
        <begin position="133"/>
        <end position="152"/>
    </location>
</feature>
<dbReference type="Proteomes" id="UP000254518">
    <property type="component" value="Unassembled WGS sequence"/>
</dbReference>
<evidence type="ECO:0000313" key="5">
    <source>
        <dbReference type="Proteomes" id="UP000254518"/>
    </source>
</evidence>
<feature type="transmembrane region" description="Helical" evidence="1">
    <location>
        <begin position="189"/>
        <end position="211"/>
    </location>
</feature>
<dbReference type="EMBL" id="VLKX01000009">
    <property type="protein sequence ID" value="TWI46473.1"/>
    <property type="molecule type" value="Genomic_DNA"/>
</dbReference>
<dbReference type="Pfam" id="PF02517">
    <property type="entry name" value="Rce1-like"/>
    <property type="match status" value="1"/>
</dbReference>
<organism evidence="4 6">
    <name type="scientific">Flavobacterium glaciei</name>
    <dbReference type="NCBI Taxonomy" id="386300"/>
    <lineage>
        <taxon>Bacteria</taxon>
        <taxon>Pseudomonadati</taxon>
        <taxon>Bacteroidota</taxon>
        <taxon>Flavobacteriia</taxon>
        <taxon>Flavobacteriales</taxon>
        <taxon>Flavobacteriaceae</taxon>
        <taxon>Flavobacterium</taxon>
    </lineage>
</organism>
<reference evidence="3 5" key="2">
    <citation type="submission" date="2018-07" db="EMBL/GenBank/DDBJ databases">
        <title>Genomic Encyclopedia of Type Strains, Phase IV (KMG-IV): sequencing the most valuable type-strain genomes for metagenomic binning, comparative biology and taxonomic classification.</title>
        <authorList>
            <person name="Goeker M."/>
        </authorList>
    </citation>
    <scope>NUCLEOTIDE SEQUENCE [LARGE SCALE GENOMIC DNA]</scope>
    <source>
        <strain evidence="3 5">DSM 19728</strain>
    </source>
</reference>
<dbReference type="AlphaFoldDB" id="A0A562PQ58"/>
<keyword evidence="1" id="KW-1133">Transmembrane helix</keyword>
<feature type="transmembrane region" description="Helical" evidence="1">
    <location>
        <begin position="17"/>
        <end position="38"/>
    </location>
</feature>
<evidence type="ECO:0000256" key="1">
    <source>
        <dbReference type="SAM" id="Phobius"/>
    </source>
</evidence>